<feature type="compositionally biased region" description="Polar residues" evidence="1">
    <location>
        <begin position="372"/>
        <end position="392"/>
    </location>
</feature>
<feature type="region of interest" description="Disordered" evidence="1">
    <location>
        <begin position="235"/>
        <end position="326"/>
    </location>
</feature>
<comment type="caution">
    <text evidence="2">The sequence shown here is derived from an EMBL/GenBank/DDBJ whole genome shotgun (WGS) entry which is preliminary data.</text>
</comment>
<accession>A0A9P9F7Y9</accession>
<dbReference type="Proteomes" id="UP000717696">
    <property type="component" value="Unassembled WGS sequence"/>
</dbReference>
<feature type="compositionally biased region" description="Basic and acidic residues" evidence="1">
    <location>
        <begin position="261"/>
        <end position="270"/>
    </location>
</feature>
<dbReference type="EMBL" id="JAGMUU010000004">
    <property type="protein sequence ID" value="KAH7155467.1"/>
    <property type="molecule type" value="Genomic_DNA"/>
</dbReference>
<name>A0A9P9F7Y9_9HYPO</name>
<feature type="compositionally biased region" description="Basic and acidic residues" evidence="1">
    <location>
        <begin position="286"/>
        <end position="300"/>
    </location>
</feature>
<feature type="compositionally biased region" description="Polar residues" evidence="1">
    <location>
        <begin position="149"/>
        <end position="160"/>
    </location>
</feature>
<feature type="compositionally biased region" description="Low complexity" evidence="1">
    <location>
        <begin position="422"/>
        <end position="435"/>
    </location>
</feature>
<evidence type="ECO:0000313" key="2">
    <source>
        <dbReference type="EMBL" id="KAH7155467.1"/>
    </source>
</evidence>
<evidence type="ECO:0000256" key="1">
    <source>
        <dbReference type="SAM" id="MobiDB-lite"/>
    </source>
</evidence>
<keyword evidence="3" id="KW-1185">Reference proteome</keyword>
<feature type="region of interest" description="Disordered" evidence="1">
    <location>
        <begin position="120"/>
        <end position="174"/>
    </location>
</feature>
<proteinExistence type="predicted"/>
<dbReference type="OrthoDB" id="5138733at2759"/>
<reference evidence="2" key="1">
    <citation type="journal article" date="2021" name="Nat. Commun.">
        <title>Genetic determinants of endophytism in the Arabidopsis root mycobiome.</title>
        <authorList>
            <person name="Mesny F."/>
            <person name="Miyauchi S."/>
            <person name="Thiergart T."/>
            <person name="Pickel B."/>
            <person name="Atanasova L."/>
            <person name="Karlsson M."/>
            <person name="Huettel B."/>
            <person name="Barry K.W."/>
            <person name="Haridas S."/>
            <person name="Chen C."/>
            <person name="Bauer D."/>
            <person name="Andreopoulos W."/>
            <person name="Pangilinan J."/>
            <person name="LaButti K."/>
            <person name="Riley R."/>
            <person name="Lipzen A."/>
            <person name="Clum A."/>
            <person name="Drula E."/>
            <person name="Henrissat B."/>
            <person name="Kohler A."/>
            <person name="Grigoriev I.V."/>
            <person name="Martin F.M."/>
            <person name="Hacquard S."/>
        </authorList>
    </citation>
    <scope>NUCLEOTIDE SEQUENCE</scope>
    <source>
        <strain evidence="2">MPI-CAGE-AT-0021</strain>
    </source>
</reference>
<evidence type="ECO:0000313" key="3">
    <source>
        <dbReference type="Proteomes" id="UP000717696"/>
    </source>
</evidence>
<gene>
    <name evidence="2" type="ORF">B0J13DRAFT_618911</name>
</gene>
<feature type="region of interest" description="Disordered" evidence="1">
    <location>
        <begin position="352"/>
        <end position="448"/>
    </location>
</feature>
<protein>
    <submittedName>
        <fullName evidence="2">Uncharacterized protein</fullName>
    </submittedName>
</protein>
<sequence>MKVSKIPSIKELRQELDYGHARERRDILFYNVTRSYAFNFKSSQGIPGSELMRWKYRPHQDGLLEMASQFLDQDGKGAYYWPDDPEASNHGKLQYSKEPRRIRRVLIQLFFKINQQHKWKGSHQPMADHQPSGLSSSTHQIRDHAPWSPVNQQSSDTAVPQPQGHVNHRPRGHSVEDAIDLDTLEWGHADFEDIKPDKSAWDAASTSTPEPHQYMTQTLRPISTENRETHAQAPIPTMGVMDDPFDGPHSPEPDVPLATERGTKLDKRPAPYEGEEAAPQAKRTRLSHDASEKADTHHPDSTAAGASFNVASSPVTPSRRRNRPHNEGFITGIACLEAIDSELSNASVRSVSAVDSDTSRGAIADARPIPPSKSSTGEPLQRASEQPPQSTVDIAPQASFPRDESHPHLPTVTGNAPLPMVRSSGSTSRPTSNSPAVQEPEEKGARQILPRVSVRYSVDVSQSVSRGWVPNGTFQEKSLKEVVNELHLGGSFRGLLFVLHTPGKRFENEVPLGEEELFEEVKHHFREKILQIRRSHGSSTKVLRFEISISPITDDQHEAGGQYDEADDDDLFVL</sequence>
<organism evidence="2 3">
    <name type="scientific">Dactylonectria estremocensis</name>
    <dbReference type="NCBI Taxonomy" id="1079267"/>
    <lineage>
        <taxon>Eukaryota</taxon>
        <taxon>Fungi</taxon>
        <taxon>Dikarya</taxon>
        <taxon>Ascomycota</taxon>
        <taxon>Pezizomycotina</taxon>
        <taxon>Sordariomycetes</taxon>
        <taxon>Hypocreomycetidae</taxon>
        <taxon>Hypocreales</taxon>
        <taxon>Nectriaceae</taxon>
        <taxon>Dactylonectria</taxon>
    </lineage>
</organism>
<dbReference type="AlphaFoldDB" id="A0A9P9F7Y9"/>